<gene>
    <name evidence="1" type="ORF">E3E12_00515</name>
</gene>
<dbReference type="SUPFAM" id="SSF56059">
    <property type="entry name" value="Glutathione synthetase ATP-binding domain-like"/>
    <property type="match status" value="1"/>
</dbReference>
<dbReference type="Gene3D" id="3.30.1490.20">
    <property type="entry name" value="ATP-grasp fold, A domain"/>
    <property type="match status" value="1"/>
</dbReference>
<proteinExistence type="predicted"/>
<dbReference type="OrthoDB" id="9775266at2"/>
<evidence type="ECO:0000313" key="2">
    <source>
        <dbReference type="Proteomes" id="UP000318709"/>
    </source>
</evidence>
<dbReference type="GO" id="GO:0005524">
    <property type="term" value="F:ATP binding"/>
    <property type="evidence" value="ECO:0007669"/>
    <property type="project" value="InterPro"/>
</dbReference>
<dbReference type="AlphaFoldDB" id="A0A4Y6UAT5"/>
<reference evidence="1 2" key="1">
    <citation type="submission" date="2019-03" db="EMBL/GenBank/DDBJ databases">
        <title>The complete genome sequence of Swingsia_sp. F3b2 LMG30590(T).</title>
        <authorList>
            <person name="Chua K.-O."/>
            <person name="Chan K.-G."/>
            <person name="See-Too W.-S."/>
        </authorList>
    </citation>
    <scope>NUCLEOTIDE SEQUENCE [LARGE SCALE GENOMIC DNA]</scope>
    <source>
        <strain evidence="1 2">F3b2</strain>
    </source>
</reference>
<dbReference type="KEGG" id="swf:E3E12_00515"/>
<keyword evidence="2" id="KW-1185">Reference proteome</keyword>
<dbReference type="EMBL" id="CP038231">
    <property type="protein sequence ID" value="QDH14254.1"/>
    <property type="molecule type" value="Genomic_DNA"/>
</dbReference>
<dbReference type="PROSITE" id="PS51257">
    <property type="entry name" value="PROKAR_LIPOPROTEIN"/>
    <property type="match status" value="1"/>
</dbReference>
<dbReference type="InterPro" id="IPR013815">
    <property type="entry name" value="ATP_grasp_subdomain_1"/>
</dbReference>
<keyword evidence="1" id="KW-0436">Ligase</keyword>
<protein>
    <submittedName>
        <fullName evidence="1">D-alanine--D-alanine ligase</fullName>
    </submittedName>
</protein>
<dbReference type="Proteomes" id="UP000318709">
    <property type="component" value="Chromosome"/>
</dbReference>
<accession>A0A4Y6UAT5</accession>
<name>A0A4Y6UAT5_9PROT</name>
<dbReference type="GO" id="GO:0016874">
    <property type="term" value="F:ligase activity"/>
    <property type="evidence" value="ECO:0007669"/>
    <property type="project" value="UniProtKB-KW"/>
</dbReference>
<sequence>MGSRQLSLFEFWPDKLFYAPVALYWAWLACRHGGLATLTAANPRIFTGGLVGESKSAVLALAGLKARAAIAPWGLFQAGPHGVGHALSAMQRAGLRFPVVVKPDVGCNGVGVRRVDNEAALAHVVGQFRPGVKLMVQKLLTEPLEAGVFYVRSPGAARGRITSLTYKETPFVVGDGQRTLRELVMADPRMGLLPHLYLPRWGSQADEILPKGVKKTLVFAGNHCKGAVFRDGRADITPELEKAMETILGDIPDFHFGRVDLKAPSVAALRRGEGLQLIEINGVGSEAIHIWDKNTTLREAYKAQFWHYRQAFLIGRQNRKAGWKSAGAFKMLWAWLHQKRLSAHYPPND</sequence>
<evidence type="ECO:0000313" key="1">
    <source>
        <dbReference type="EMBL" id="QDH14254.1"/>
    </source>
</evidence>
<organism evidence="1 2">
    <name type="scientific">Formicincola oecophyllae</name>
    <dbReference type="NCBI Taxonomy" id="2558361"/>
    <lineage>
        <taxon>Bacteria</taxon>
        <taxon>Pseudomonadati</taxon>
        <taxon>Pseudomonadota</taxon>
        <taxon>Alphaproteobacteria</taxon>
        <taxon>Acetobacterales</taxon>
        <taxon>Acetobacteraceae</taxon>
        <taxon>Formicincola</taxon>
    </lineage>
</organism>